<feature type="domain" description="GGDEF" evidence="5">
    <location>
        <begin position="521"/>
        <end position="654"/>
    </location>
</feature>
<keyword evidence="7" id="KW-1185">Reference proteome</keyword>
<dbReference type="GO" id="GO:0005886">
    <property type="term" value="C:plasma membrane"/>
    <property type="evidence" value="ECO:0007669"/>
    <property type="project" value="TreeGrafter"/>
</dbReference>
<evidence type="ECO:0000259" key="5">
    <source>
        <dbReference type="PROSITE" id="PS50887"/>
    </source>
</evidence>
<dbReference type="GO" id="GO:1902201">
    <property type="term" value="P:negative regulation of bacterial-type flagellum-dependent cell motility"/>
    <property type="evidence" value="ECO:0007669"/>
    <property type="project" value="TreeGrafter"/>
</dbReference>
<dbReference type="AlphaFoldDB" id="A0A9X1BMZ6"/>
<dbReference type="PANTHER" id="PTHR45138:SF9">
    <property type="entry name" value="DIGUANYLATE CYCLASE DGCM-RELATED"/>
    <property type="match status" value="1"/>
</dbReference>
<organism evidence="6 7">
    <name type="scientific">Aquariibacter lacus</name>
    <dbReference type="NCBI Taxonomy" id="2801332"/>
    <lineage>
        <taxon>Bacteria</taxon>
        <taxon>Pseudomonadati</taxon>
        <taxon>Pseudomonadota</taxon>
        <taxon>Betaproteobacteria</taxon>
        <taxon>Burkholderiales</taxon>
        <taxon>Sphaerotilaceae</taxon>
        <taxon>Aquariibacter</taxon>
    </lineage>
</organism>
<dbReference type="Gene3D" id="3.30.450.20">
    <property type="entry name" value="PAS domain"/>
    <property type="match status" value="2"/>
</dbReference>
<dbReference type="CDD" id="cd00130">
    <property type="entry name" value="PAS"/>
    <property type="match status" value="1"/>
</dbReference>
<evidence type="ECO:0000256" key="1">
    <source>
        <dbReference type="ARBA" id="ARBA00012528"/>
    </source>
</evidence>
<evidence type="ECO:0000256" key="2">
    <source>
        <dbReference type="ARBA" id="ARBA00034247"/>
    </source>
</evidence>
<evidence type="ECO:0000256" key="3">
    <source>
        <dbReference type="SAM" id="Coils"/>
    </source>
</evidence>
<reference evidence="6 7" key="1">
    <citation type="submission" date="2021-01" db="EMBL/GenBank/DDBJ databases">
        <title>Piscinibacter sp. Jin2 Genome sequencing and assembly.</title>
        <authorList>
            <person name="Kim I."/>
        </authorList>
    </citation>
    <scope>NUCLEOTIDE SEQUENCE [LARGE SCALE GENOMIC DNA]</scope>
    <source>
        <strain evidence="6 7">Jin2</strain>
    </source>
</reference>
<dbReference type="SMART" id="SM00267">
    <property type="entry name" value="GGDEF"/>
    <property type="match status" value="1"/>
</dbReference>
<evidence type="ECO:0000313" key="7">
    <source>
        <dbReference type="Proteomes" id="UP000643207"/>
    </source>
</evidence>
<feature type="coiled-coil region" evidence="3">
    <location>
        <begin position="309"/>
        <end position="353"/>
    </location>
</feature>
<sequence length="660" mass="71469">MTSDLPPGLWIGAAGVGIGLLGGLVALLLARSKCQALAALRRSQAEELARVAQERAEALRRRDELQAFDEVLALNPQVGHFIWTLGPDRLWLSPHWAPMLGGGPEDLPLSLDALRMRMHPADLDSFDEALNAHLQRRLPMLDRVLRLQHVRGHWHWVHWQGKAVTPPGAEVPDRIVGHFYDLHAQKLAEETLASDRRLFDSGPVIVASLDAQPPHGLRSVSASAAEALGYPRGSKLIGRSLDELLLPEDLAPVLADLAAVAGQPGASFQREVRLRQGDGGSRWHSLHALIAGSEGQTTVRAYLLDVERLKQAEREAARQAGELQVAVEHLTHNQAFAEQLRELSEKIQFAASEAEAHALLGARGPELLPGWSAALMLGGLAGQVERRAAWGPAPATAVQGSQDCWALRLSKPHFAQGGAGACGHVEGRPAHSLCLPIPGLSSGPGVLQLAHAEALAADALRQAEARAAALSETLRLSLSNLQLRLSLQEQATRDWMTGLYNRRYFEDLLPRELNRALRAAEPLALAMLDIDHFKSYNDRYGHEAGDEVIRCVARHLAEFGRPYDSRCRVGGEELCILMPRIAADEASSRLEALRGQIAASPVHHAGRELPPVTVSIGVAEAADGGGPSELMRRADMALYAAKRGGRDRVVVWVPGLPEEA</sequence>
<dbReference type="PROSITE" id="PS50887">
    <property type="entry name" value="GGDEF"/>
    <property type="match status" value="1"/>
</dbReference>
<feature type="transmembrane region" description="Helical" evidence="4">
    <location>
        <begin position="9"/>
        <end position="30"/>
    </location>
</feature>
<dbReference type="EC" id="2.7.7.65" evidence="1"/>
<dbReference type="PANTHER" id="PTHR45138">
    <property type="entry name" value="REGULATORY COMPONENTS OF SENSORY TRANSDUCTION SYSTEM"/>
    <property type="match status" value="1"/>
</dbReference>
<comment type="caution">
    <text evidence="6">The sequence shown here is derived from an EMBL/GenBank/DDBJ whole genome shotgun (WGS) entry which is preliminary data.</text>
</comment>
<dbReference type="FunFam" id="3.30.70.270:FF:000001">
    <property type="entry name" value="Diguanylate cyclase domain protein"/>
    <property type="match status" value="1"/>
</dbReference>
<dbReference type="InterPro" id="IPR050469">
    <property type="entry name" value="Diguanylate_Cyclase"/>
</dbReference>
<dbReference type="EMBL" id="JAERRA010000001">
    <property type="protein sequence ID" value="MBL0718950.1"/>
    <property type="molecule type" value="Genomic_DNA"/>
</dbReference>
<evidence type="ECO:0000256" key="4">
    <source>
        <dbReference type="SAM" id="Phobius"/>
    </source>
</evidence>
<dbReference type="InterPro" id="IPR029787">
    <property type="entry name" value="Nucleotide_cyclase"/>
</dbReference>
<protein>
    <recommendedName>
        <fullName evidence="1">diguanylate cyclase</fullName>
        <ecNumber evidence="1">2.7.7.65</ecNumber>
    </recommendedName>
</protein>
<dbReference type="RefSeq" id="WP_201824037.1">
    <property type="nucleotide sequence ID" value="NZ_JAERRA010000001.1"/>
</dbReference>
<dbReference type="InterPro" id="IPR013655">
    <property type="entry name" value="PAS_fold_3"/>
</dbReference>
<dbReference type="GO" id="GO:0052621">
    <property type="term" value="F:diguanylate cyclase activity"/>
    <property type="evidence" value="ECO:0007669"/>
    <property type="project" value="UniProtKB-EC"/>
</dbReference>
<dbReference type="InterPro" id="IPR043128">
    <property type="entry name" value="Rev_trsase/Diguanyl_cyclase"/>
</dbReference>
<evidence type="ECO:0000313" key="6">
    <source>
        <dbReference type="EMBL" id="MBL0718950.1"/>
    </source>
</evidence>
<dbReference type="NCBIfam" id="TIGR00254">
    <property type="entry name" value="GGDEF"/>
    <property type="match status" value="1"/>
</dbReference>
<dbReference type="SUPFAM" id="SSF55785">
    <property type="entry name" value="PYP-like sensor domain (PAS domain)"/>
    <property type="match status" value="2"/>
</dbReference>
<keyword evidence="4" id="KW-0472">Membrane</keyword>
<keyword evidence="4" id="KW-0812">Transmembrane</keyword>
<keyword evidence="3" id="KW-0175">Coiled coil</keyword>
<accession>A0A9X1BMZ6</accession>
<keyword evidence="4" id="KW-1133">Transmembrane helix</keyword>
<dbReference type="Proteomes" id="UP000643207">
    <property type="component" value="Unassembled WGS sequence"/>
</dbReference>
<gene>
    <name evidence="6" type="ORF">JI742_03510</name>
</gene>
<dbReference type="Pfam" id="PF00990">
    <property type="entry name" value="GGDEF"/>
    <property type="match status" value="1"/>
</dbReference>
<dbReference type="Pfam" id="PF08447">
    <property type="entry name" value="PAS_3"/>
    <property type="match status" value="2"/>
</dbReference>
<dbReference type="Gene3D" id="3.30.70.270">
    <property type="match status" value="1"/>
</dbReference>
<dbReference type="GO" id="GO:0043709">
    <property type="term" value="P:cell adhesion involved in single-species biofilm formation"/>
    <property type="evidence" value="ECO:0007669"/>
    <property type="project" value="TreeGrafter"/>
</dbReference>
<dbReference type="InterPro" id="IPR000014">
    <property type="entry name" value="PAS"/>
</dbReference>
<dbReference type="CDD" id="cd01949">
    <property type="entry name" value="GGDEF"/>
    <property type="match status" value="1"/>
</dbReference>
<comment type="catalytic activity">
    <reaction evidence="2">
        <text>2 GTP = 3',3'-c-di-GMP + 2 diphosphate</text>
        <dbReference type="Rhea" id="RHEA:24898"/>
        <dbReference type="ChEBI" id="CHEBI:33019"/>
        <dbReference type="ChEBI" id="CHEBI:37565"/>
        <dbReference type="ChEBI" id="CHEBI:58805"/>
        <dbReference type="EC" id="2.7.7.65"/>
    </reaction>
</comment>
<dbReference type="SUPFAM" id="SSF55073">
    <property type="entry name" value="Nucleotide cyclase"/>
    <property type="match status" value="1"/>
</dbReference>
<name>A0A9X1BMZ6_9BURK</name>
<dbReference type="InterPro" id="IPR000160">
    <property type="entry name" value="GGDEF_dom"/>
</dbReference>
<dbReference type="SMART" id="SM00091">
    <property type="entry name" value="PAS"/>
    <property type="match status" value="2"/>
</dbReference>
<proteinExistence type="predicted"/>
<dbReference type="InterPro" id="IPR035965">
    <property type="entry name" value="PAS-like_dom_sf"/>
</dbReference>